<reference evidence="2 3" key="1">
    <citation type="journal article" date="2008" name="Nature">
        <title>The genome of the model beetle and pest Tribolium castaneum.</title>
        <authorList>
            <consortium name="Tribolium Genome Sequencing Consortium"/>
            <person name="Richards S."/>
            <person name="Gibbs R.A."/>
            <person name="Weinstock G.M."/>
            <person name="Brown S.J."/>
            <person name="Denell R."/>
            <person name="Beeman R.W."/>
            <person name="Gibbs R."/>
            <person name="Beeman R.W."/>
            <person name="Brown S.J."/>
            <person name="Bucher G."/>
            <person name="Friedrich M."/>
            <person name="Grimmelikhuijzen C.J."/>
            <person name="Klingler M."/>
            <person name="Lorenzen M."/>
            <person name="Richards S."/>
            <person name="Roth S."/>
            <person name="Schroder R."/>
            <person name="Tautz D."/>
            <person name="Zdobnov E.M."/>
            <person name="Muzny D."/>
            <person name="Gibbs R.A."/>
            <person name="Weinstock G.M."/>
            <person name="Attaway T."/>
            <person name="Bell S."/>
            <person name="Buhay C.J."/>
            <person name="Chandrabose M.N."/>
            <person name="Chavez D."/>
            <person name="Clerk-Blankenburg K.P."/>
            <person name="Cree A."/>
            <person name="Dao M."/>
            <person name="Davis C."/>
            <person name="Chacko J."/>
            <person name="Dinh H."/>
            <person name="Dugan-Rocha S."/>
            <person name="Fowler G."/>
            <person name="Garner T.T."/>
            <person name="Garnes J."/>
            <person name="Gnirke A."/>
            <person name="Hawes A."/>
            <person name="Hernandez J."/>
            <person name="Hines S."/>
            <person name="Holder M."/>
            <person name="Hume J."/>
            <person name="Jhangiani S.N."/>
            <person name="Joshi V."/>
            <person name="Khan Z.M."/>
            <person name="Jackson L."/>
            <person name="Kovar C."/>
            <person name="Kowis A."/>
            <person name="Lee S."/>
            <person name="Lewis L.R."/>
            <person name="Margolis J."/>
            <person name="Morgan M."/>
            <person name="Nazareth L.V."/>
            <person name="Nguyen N."/>
            <person name="Okwuonu G."/>
            <person name="Parker D."/>
            <person name="Richards S."/>
            <person name="Ruiz S.J."/>
            <person name="Santibanez J."/>
            <person name="Savard J."/>
            <person name="Scherer S.E."/>
            <person name="Schneider B."/>
            <person name="Sodergren E."/>
            <person name="Tautz D."/>
            <person name="Vattahil S."/>
            <person name="Villasana D."/>
            <person name="White C.S."/>
            <person name="Wright R."/>
            <person name="Park Y."/>
            <person name="Beeman R.W."/>
            <person name="Lord J."/>
            <person name="Oppert B."/>
            <person name="Lorenzen M."/>
            <person name="Brown S."/>
            <person name="Wang L."/>
            <person name="Savard J."/>
            <person name="Tautz D."/>
            <person name="Richards S."/>
            <person name="Weinstock G."/>
            <person name="Gibbs R.A."/>
            <person name="Liu Y."/>
            <person name="Worley K."/>
            <person name="Weinstock G."/>
            <person name="Elsik C.G."/>
            <person name="Reese J.T."/>
            <person name="Elhaik E."/>
            <person name="Landan G."/>
            <person name="Graur D."/>
            <person name="Arensburger P."/>
            <person name="Atkinson P."/>
            <person name="Beeman R.W."/>
            <person name="Beidler J."/>
            <person name="Brown S.J."/>
            <person name="Demuth J.P."/>
            <person name="Drury D.W."/>
            <person name="Du Y.Z."/>
            <person name="Fujiwara H."/>
            <person name="Lorenzen M."/>
            <person name="Maselli V."/>
            <person name="Osanai M."/>
            <person name="Park Y."/>
            <person name="Robertson H.M."/>
            <person name="Tu Z."/>
            <person name="Wang J.J."/>
            <person name="Wang S."/>
            <person name="Richards S."/>
            <person name="Song H."/>
            <person name="Zhang L."/>
            <person name="Sodergren E."/>
            <person name="Werner D."/>
            <person name="Stanke M."/>
            <person name="Morgenstern B."/>
            <person name="Solovyev V."/>
            <person name="Kosarev P."/>
            <person name="Brown G."/>
            <person name="Chen H.C."/>
            <person name="Ermolaeva O."/>
            <person name="Hlavina W."/>
            <person name="Kapustin Y."/>
            <person name="Kiryutin B."/>
            <person name="Kitts P."/>
            <person name="Maglott D."/>
            <person name="Pruitt K."/>
            <person name="Sapojnikov V."/>
            <person name="Souvorov A."/>
            <person name="Mackey A.J."/>
            <person name="Waterhouse R.M."/>
            <person name="Wyder S."/>
            <person name="Zdobnov E.M."/>
            <person name="Zdobnov E.M."/>
            <person name="Wyder S."/>
            <person name="Kriventseva E.V."/>
            <person name="Kadowaki T."/>
            <person name="Bork P."/>
            <person name="Aranda M."/>
            <person name="Bao R."/>
            <person name="Beermann A."/>
            <person name="Berns N."/>
            <person name="Bolognesi R."/>
            <person name="Bonneton F."/>
            <person name="Bopp D."/>
            <person name="Brown S.J."/>
            <person name="Bucher G."/>
            <person name="Butts T."/>
            <person name="Chaumot A."/>
            <person name="Denell R.E."/>
            <person name="Ferrier D.E."/>
            <person name="Friedrich M."/>
            <person name="Gordon C.M."/>
            <person name="Jindra M."/>
            <person name="Klingler M."/>
            <person name="Lan Q."/>
            <person name="Lattorff H.M."/>
            <person name="Laudet V."/>
            <person name="von Levetsow C."/>
            <person name="Liu Z."/>
            <person name="Lutz R."/>
            <person name="Lynch J.A."/>
            <person name="da Fonseca R.N."/>
            <person name="Posnien N."/>
            <person name="Reuter R."/>
            <person name="Roth S."/>
            <person name="Savard J."/>
            <person name="Schinko J.B."/>
            <person name="Schmitt C."/>
            <person name="Schoppmeier M."/>
            <person name="Schroder R."/>
            <person name="Shippy T.D."/>
            <person name="Simonnet F."/>
            <person name="Marques-Souza H."/>
            <person name="Tautz D."/>
            <person name="Tomoyasu Y."/>
            <person name="Trauner J."/>
            <person name="Van der Zee M."/>
            <person name="Vervoort M."/>
            <person name="Wittkopp N."/>
            <person name="Wimmer E.A."/>
            <person name="Yang X."/>
            <person name="Jones A.K."/>
            <person name="Sattelle D.B."/>
            <person name="Ebert P.R."/>
            <person name="Nelson D."/>
            <person name="Scott J.G."/>
            <person name="Beeman R.W."/>
            <person name="Muthukrishnan S."/>
            <person name="Kramer K.J."/>
            <person name="Arakane Y."/>
            <person name="Beeman R.W."/>
            <person name="Zhu Q."/>
            <person name="Hogenkamp D."/>
            <person name="Dixit R."/>
            <person name="Oppert B."/>
            <person name="Jiang H."/>
            <person name="Zou Z."/>
            <person name="Marshall J."/>
            <person name="Elpidina E."/>
            <person name="Vinokurov K."/>
            <person name="Oppert C."/>
            <person name="Zou Z."/>
            <person name="Evans J."/>
            <person name="Lu Z."/>
            <person name="Zhao P."/>
            <person name="Sumathipala N."/>
            <person name="Altincicek B."/>
            <person name="Vilcinskas A."/>
            <person name="Williams M."/>
            <person name="Hultmark D."/>
            <person name="Hetru C."/>
            <person name="Jiang H."/>
            <person name="Grimmelikhuijzen C.J."/>
            <person name="Hauser F."/>
            <person name="Cazzamali G."/>
            <person name="Williamson M."/>
            <person name="Park Y."/>
            <person name="Li B."/>
            <person name="Tanaka Y."/>
            <person name="Predel R."/>
            <person name="Neupert S."/>
            <person name="Schachtner J."/>
            <person name="Verleyen P."/>
            <person name="Raible F."/>
            <person name="Bork P."/>
            <person name="Friedrich M."/>
            <person name="Walden K.K."/>
            <person name="Robertson H.M."/>
            <person name="Angeli S."/>
            <person name="Foret S."/>
            <person name="Bucher G."/>
            <person name="Schuetz S."/>
            <person name="Maleszka R."/>
            <person name="Wimmer E.A."/>
            <person name="Beeman R.W."/>
            <person name="Lorenzen M."/>
            <person name="Tomoyasu Y."/>
            <person name="Miller S.C."/>
            <person name="Grossmann D."/>
            <person name="Bucher G."/>
        </authorList>
    </citation>
    <scope>NUCLEOTIDE SEQUENCE [LARGE SCALE GENOMIC DNA]</scope>
    <source>
        <strain evidence="2 3">Georgia GA2</strain>
    </source>
</reference>
<protein>
    <submittedName>
        <fullName evidence="2">Uncharacterized protein</fullName>
    </submittedName>
</protein>
<reference evidence="2 3" key="2">
    <citation type="journal article" date="2010" name="Nucleic Acids Res.">
        <title>BeetleBase in 2010: revisions to provide comprehensive genomic information for Tribolium castaneum.</title>
        <authorList>
            <person name="Kim H.S."/>
            <person name="Murphy T."/>
            <person name="Xia J."/>
            <person name="Caragea D."/>
            <person name="Park Y."/>
            <person name="Beeman R.W."/>
            <person name="Lorenzen M.D."/>
            <person name="Butcher S."/>
            <person name="Manak J.R."/>
            <person name="Brown S.J."/>
        </authorList>
    </citation>
    <scope>GENOME REANNOTATION</scope>
    <source>
        <strain evidence="2 3">Georgia GA2</strain>
    </source>
</reference>
<evidence type="ECO:0000313" key="2">
    <source>
        <dbReference type="EMBL" id="EFA11646.1"/>
    </source>
</evidence>
<keyword evidence="3" id="KW-1185">Reference proteome</keyword>
<gene>
    <name evidence="2" type="primary">GLEAN_04039</name>
    <name evidence="2" type="ORF">TcasGA2_TC004039</name>
</gene>
<organism evidence="2 3">
    <name type="scientific">Tribolium castaneum</name>
    <name type="common">Red flour beetle</name>
    <dbReference type="NCBI Taxonomy" id="7070"/>
    <lineage>
        <taxon>Eukaryota</taxon>
        <taxon>Metazoa</taxon>
        <taxon>Ecdysozoa</taxon>
        <taxon>Arthropoda</taxon>
        <taxon>Hexapoda</taxon>
        <taxon>Insecta</taxon>
        <taxon>Pterygota</taxon>
        <taxon>Neoptera</taxon>
        <taxon>Endopterygota</taxon>
        <taxon>Coleoptera</taxon>
        <taxon>Polyphaga</taxon>
        <taxon>Cucujiformia</taxon>
        <taxon>Tenebrionidae</taxon>
        <taxon>Tenebrionidae incertae sedis</taxon>
        <taxon>Tribolium</taxon>
    </lineage>
</organism>
<dbReference type="EMBL" id="KQ971355">
    <property type="protein sequence ID" value="EFA11646.1"/>
    <property type="molecule type" value="Genomic_DNA"/>
</dbReference>
<feature type="region of interest" description="Disordered" evidence="1">
    <location>
        <begin position="102"/>
        <end position="121"/>
    </location>
</feature>
<dbReference type="InParanoid" id="D7EKR9"/>
<evidence type="ECO:0000313" key="3">
    <source>
        <dbReference type="Proteomes" id="UP000007266"/>
    </source>
</evidence>
<name>D7EKR9_TRICA</name>
<proteinExistence type="predicted"/>
<accession>D7EKR9</accession>
<dbReference type="HOGENOM" id="CLU_1186369_0_0_1"/>
<dbReference type="PhylomeDB" id="D7EKR9"/>
<dbReference type="AlphaFoldDB" id="D7EKR9"/>
<sequence>MAGDATQQANVLCKKCGSKVVNFVKCKLFQHQFHPSCAKILNATFHDNKSITCCDEIIWENVSPQLFSYIIKEKDALIEELRDKIALLQICIQEKNKSLSPKKHSPIIAGQSPPAHTVVDNKSAGRNKNEIKNKDKLNKVVFEKDQLQAQSNTTATKIFENNKKSMPRRETPKNEDPIIEETKNAWKTITHKKLDRKQQRNAVIGTHACDKIKTAPKKAFLYVSRLDPETKSED</sequence>
<dbReference type="Proteomes" id="UP000007266">
    <property type="component" value="Linkage group 7"/>
</dbReference>
<evidence type="ECO:0000256" key="1">
    <source>
        <dbReference type="SAM" id="MobiDB-lite"/>
    </source>
</evidence>